<protein>
    <recommendedName>
        <fullName evidence="1">Glutamine amidotransferase domain-containing protein</fullName>
    </recommendedName>
</protein>
<dbReference type="OrthoDB" id="92161at2759"/>
<dbReference type="Gene3D" id="3.40.50.880">
    <property type="match status" value="1"/>
</dbReference>
<gene>
    <name evidence="2" type="ORF">D9756_010267</name>
</gene>
<dbReference type="InterPro" id="IPR017926">
    <property type="entry name" value="GATASE"/>
</dbReference>
<dbReference type="AlphaFoldDB" id="A0A8H5FT53"/>
<dbReference type="GO" id="GO:0005829">
    <property type="term" value="C:cytosol"/>
    <property type="evidence" value="ECO:0007669"/>
    <property type="project" value="TreeGrafter"/>
</dbReference>
<feature type="domain" description="Glutamine amidotransferase" evidence="1">
    <location>
        <begin position="40"/>
        <end position="237"/>
    </location>
</feature>
<organism evidence="2 3">
    <name type="scientific">Leucocoprinus leucothites</name>
    <dbReference type="NCBI Taxonomy" id="201217"/>
    <lineage>
        <taxon>Eukaryota</taxon>
        <taxon>Fungi</taxon>
        <taxon>Dikarya</taxon>
        <taxon>Basidiomycota</taxon>
        <taxon>Agaricomycotina</taxon>
        <taxon>Agaricomycetes</taxon>
        <taxon>Agaricomycetidae</taxon>
        <taxon>Agaricales</taxon>
        <taxon>Agaricineae</taxon>
        <taxon>Agaricaceae</taxon>
        <taxon>Leucocoprinus</taxon>
    </lineage>
</organism>
<dbReference type="Proteomes" id="UP000559027">
    <property type="component" value="Unassembled WGS sequence"/>
</dbReference>
<evidence type="ECO:0000313" key="2">
    <source>
        <dbReference type="EMBL" id="KAF5347743.1"/>
    </source>
</evidence>
<sequence length="316" mass="36115">MAVKVKAKPKNRKVRIALLCCGEFTGQVYKDNGDYLEVYTRWLKKSLPPQSKVKPKVVPYKVYGDENPLPDDDDIDDFDGILVSGSPADAWSDEPWVLNLVAFIQKVGANFPEIRIYGICFGHQIVNRALGGTVDGSRQRPWEIGPTHVDTTYMGKILFGKERLDLQEFHQDHVPIESLADHLITGEIYLLARSADYPNQGIVKYYPLDPNADPKAEFDLHERIHIFTTQGHPEFTEKIISEIARQREEKSTITQHTVDNYFGPKGRETETKPMVATQTGKRWAKDYDGVRVIGHVFWKMFGVKYLDEDEENDDDD</sequence>
<accession>A0A8H5FT53</accession>
<name>A0A8H5FT53_9AGAR</name>
<dbReference type="PANTHER" id="PTHR42695:SF5">
    <property type="entry name" value="GLUTAMINE AMIDOTRANSFERASE YLR126C-RELATED"/>
    <property type="match status" value="1"/>
</dbReference>
<dbReference type="EMBL" id="JAACJO010000023">
    <property type="protein sequence ID" value="KAF5347743.1"/>
    <property type="molecule type" value="Genomic_DNA"/>
</dbReference>
<dbReference type="PANTHER" id="PTHR42695">
    <property type="entry name" value="GLUTAMINE AMIDOTRANSFERASE YLR126C-RELATED"/>
    <property type="match status" value="1"/>
</dbReference>
<evidence type="ECO:0000313" key="3">
    <source>
        <dbReference type="Proteomes" id="UP000559027"/>
    </source>
</evidence>
<dbReference type="GO" id="GO:0005634">
    <property type="term" value="C:nucleus"/>
    <property type="evidence" value="ECO:0007669"/>
    <property type="project" value="TreeGrafter"/>
</dbReference>
<dbReference type="Pfam" id="PF00117">
    <property type="entry name" value="GATase"/>
    <property type="match status" value="1"/>
</dbReference>
<dbReference type="SUPFAM" id="SSF52317">
    <property type="entry name" value="Class I glutamine amidotransferase-like"/>
    <property type="match status" value="1"/>
</dbReference>
<dbReference type="InterPro" id="IPR044992">
    <property type="entry name" value="ChyE-like"/>
</dbReference>
<reference evidence="2 3" key="1">
    <citation type="journal article" date="2020" name="ISME J.">
        <title>Uncovering the hidden diversity of litter-decomposition mechanisms in mushroom-forming fungi.</title>
        <authorList>
            <person name="Floudas D."/>
            <person name="Bentzer J."/>
            <person name="Ahren D."/>
            <person name="Johansson T."/>
            <person name="Persson P."/>
            <person name="Tunlid A."/>
        </authorList>
    </citation>
    <scope>NUCLEOTIDE SEQUENCE [LARGE SCALE GENOMIC DNA]</scope>
    <source>
        <strain evidence="2 3">CBS 146.42</strain>
    </source>
</reference>
<evidence type="ECO:0000259" key="1">
    <source>
        <dbReference type="Pfam" id="PF00117"/>
    </source>
</evidence>
<dbReference type="InterPro" id="IPR029062">
    <property type="entry name" value="Class_I_gatase-like"/>
</dbReference>
<keyword evidence="3" id="KW-1185">Reference proteome</keyword>
<proteinExistence type="predicted"/>
<comment type="caution">
    <text evidence="2">The sequence shown here is derived from an EMBL/GenBank/DDBJ whole genome shotgun (WGS) entry which is preliminary data.</text>
</comment>